<proteinExistence type="predicted"/>
<evidence type="ECO:0000313" key="3">
    <source>
        <dbReference type="EMBL" id="CAF3892580.1"/>
    </source>
</evidence>
<evidence type="ECO:0000313" key="4">
    <source>
        <dbReference type="EMBL" id="CAF3948419.1"/>
    </source>
</evidence>
<dbReference type="Proteomes" id="UP000663823">
    <property type="component" value="Unassembled WGS sequence"/>
</dbReference>
<accession>A0A819GV57</accession>
<evidence type="ECO:0000256" key="1">
    <source>
        <dbReference type="SAM" id="MobiDB-lite"/>
    </source>
</evidence>
<dbReference type="EMBL" id="CAJOBD010003440">
    <property type="protein sequence ID" value="CAF3948419.1"/>
    <property type="molecule type" value="Genomic_DNA"/>
</dbReference>
<dbReference type="AlphaFoldDB" id="A0A819GV57"/>
<organism evidence="2 5">
    <name type="scientific">Rotaria sordida</name>
    <dbReference type="NCBI Taxonomy" id="392033"/>
    <lineage>
        <taxon>Eukaryota</taxon>
        <taxon>Metazoa</taxon>
        <taxon>Spiralia</taxon>
        <taxon>Gnathifera</taxon>
        <taxon>Rotifera</taxon>
        <taxon>Eurotatoria</taxon>
        <taxon>Bdelloidea</taxon>
        <taxon>Philodinida</taxon>
        <taxon>Philodinidae</taxon>
        <taxon>Rotaria</taxon>
    </lineage>
</organism>
<sequence>MNSNPIRINNVDENVGPDGQTRQEQRIQDQMDNIHAGYLTLITYNNYWYNHYINNQTAQLNQQAVQLHNEQMDAARYIINQMLDIVEKN</sequence>
<dbReference type="Proteomes" id="UP000663836">
    <property type="component" value="Unassembled WGS sequence"/>
</dbReference>
<dbReference type="EMBL" id="CAJOAX010004156">
    <property type="protein sequence ID" value="CAF3892580.1"/>
    <property type="molecule type" value="Genomic_DNA"/>
</dbReference>
<gene>
    <name evidence="2" type="ORF">FNK824_LOCUS19775</name>
    <name evidence="4" type="ORF">JBS370_LOCUS23390</name>
    <name evidence="3" type="ORF">OTI717_LOCUS23353</name>
</gene>
<protein>
    <submittedName>
        <fullName evidence="2">Uncharacterized protein</fullName>
    </submittedName>
</protein>
<evidence type="ECO:0000313" key="5">
    <source>
        <dbReference type="Proteomes" id="UP000663874"/>
    </source>
</evidence>
<reference evidence="2" key="1">
    <citation type="submission" date="2021-02" db="EMBL/GenBank/DDBJ databases">
        <authorList>
            <person name="Nowell W R."/>
        </authorList>
    </citation>
    <scope>NUCLEOTIDE SEQUENCE</scope>
</reference>
<dbReference type="Proteomes" id="UP000663874">
    <property type="component" value="Unassembled WGS sequence"/>
</dbReference>
<comment type="caution">
    <text evidence="2">The sequence shown here is derived from an EMBL/GenBank/DDBJ whole genome shotgun (WGS) entry which is preliminary data.</text>
</comment>
<evidence type="ECO:0000313" key="2">
    <source>
        <dbReference type="EMBL" id="CAF3885588.1"/>
    </source>
</evidence>
<feature type="region of interest" description="Disordered" evidence="1">
    <location>
        <begin position="1"/>
        <end position="20"/>
    </location>
</feature>
<name>A0A819GV57_9BILA</name>
<dbReference type="EMBL" id="CAJOBE010003523">
    <property type="protein sequence ID" value="CAF3885588.1"/>
    <property type="molecule type" value="Genomic_DNA"/>
</dbReference>